<dbReference type="AlphaFoldDB" id="A0A1J5SGM9"/>
<protein>
    <submittedName>
        <fullName evidence="3">PHB accumulation regulatory domain protein</fullName>
    </submittedName>
</protein>
<proteinExistence type="predicted"/>
<dbReference type="InterPro" id="IPR010134">
    <property type="entry name" value="PHA_reg_PhaR"/>
</dbReference>
<name>A0A1J5SGM9_9ZZZZ</name>
<dbReference type="InterPro" id="IPR007897">
    <property type="entry name" value="PHB_accumulat"/>
</dbReference>
<evidence type="ECO:0000313" key="3">
    <source>
        <dbReference type="EMBL" id="OIR00868.1"/>
    </source>
</evidence>
<evidence type="ECO:0000259" key="2">
    <source>
        <dbReference type="Pfam" id="PF07879"/>
    </source>
</evidence>
<dbReference type="EMBL" id="MLJW01000090">
    <property type="protein sequence ID" value="OIR00868.1"/>
    <property type="molecule type" value="Genomic_DNA"/>
</dbReference>
<dbReference type="GO" id="GO:0006355">
    <property type="term" value="P:regulation of DNA-templated transcription"/>
    <property type="evidence" value="ECO:0007669"/>
    <property type="project" value="InterPro"/>
</dbReference>
<feature type="domain" description="PHB accumulation regulatory" evidence="1">
    <location>
        <begin position="71"/>
        <end position="109"/>
    </location>
</feature>
<organism evidence="3">
    <name type="scientific">mine drainage metagenome</name>
    <dbReference type="NCBI Taxonomy" id="410659"/>
    <lineage>
        <taxon>unclassified sequences</taxon>
        <taxon>metagenomes</taxon>
        <taxon>ecological metagenomes</taxon>
    </lineage>
</organism>
<dbReference type="Pfam" id="PF07879">
    <property type="entry name" value="PHB_acc_N"/>
    <property type="match status" value="1"/>
</dbReference>
<feature type="domain" description="PHA accumulation regulator DNA-binding N-terminal" evidence="2">
    <location>
        <begin position="7"/>
        <end position="66"/>
    </location>
</feature>
<dbReference type="Pfam" id="PF05233">
    <property type="entry name" value="PHB_acc"/>
    <property type="match status" value="2"/>
</dbReference>
<reference evidence="3" key="1">
    <citation type="submission" date="2016-10" db="EMBL/GenBank/DDBJ databases">
        <title>Sequence of Gallionella enrichment culture.</title>
        <authorList>
            <person name="Poehlein A."/>
            <person name="Muehling M."/>
            <person name="Daniel R."/>
        </authorList>
    </citation>
    <scope>NUCLEOTIDE SEQUENCE</scope>
</reference>
<sequence>MAEKLRLIKKYPNRRLYDTRTSTYITLVDVKGLVLAHEEFQVLDAKSGEDLTRSILMQIILEEEAGGSPMFSSDILAQIIRFYGNAMQGMMGKYLEGNIKAFSDMQAKLKDQAKTLYGENAVPSNDLWAQFMSFQGPAMQSMMSTYMEQSQAMFQQMQEQIQGQTRNLFAGFQFPNVKTPAEEKK</sequence>
<evidence type="ECO:0000259" key="1">
    <source>
        <dbReference type="Pfam" id="PF05233"/>
    </source>
</evidence>
<dbReference type="NCBIfam" id="TIGR01848">
    <property type="entry name" value="PHA_reg_PhaR"/>
    <property type="match status" value="1"/>
</dbReference>
<accession>A0A1J5SGM9</accession>
<feature type="domain" description="PHB accumulation regulatory" evidence="1">
    <location>
        <begin position="124"/>
        <end position="162"/>
    </location>
</feature>
<dbReference type="InterPro" id="IPR012909">
    <property type="entry name" value="PHA_DNA-bd_N"/>
</dbReference>
<gene>
    <name evidence="3" type="ORF">GALL_170040</name>
</gene>
<comment type="caution">
    <text evidence="3">The sequence shown here is derived from an EMBL/GenBank/DDBJ whole genome shotgun (WGS) entry which is preliminary data.</text>
</comment>